<keyword evidence="5 9" id="KW-0812">Transmembrane</keyword>
<organism evidence="10">
    <name type="scientific">Rhodothermus marinus</name>
    <name type="common">Rhodothermus obamensis</name>
    <dbReference type="NCBI Taxonomy" id="29549"/>
    <lineage>
        <taxon>Bacteria</taxon>
        <taxon>Pseudomonadati</taxon>
        <taxon>Rhodothermota</taxon>
        <taxon>Rhodothermia</taxon>
        <taxon>Rhodothermales</taxon>
        <taxon>Rhodothermaceae</taxon>
        <taxon>Rhodothermus</taxon>
    </lineage>
</organism>
<evidence type="ECO:0000256" key="1">
    <source>
        <dbReference type="ARBA" id="ARBA00004429"/>
    </source>
</evidence>
<evidence type="ECO:0000256" key="8">
    <source>
        <dbReference type="ARBA" id="ARBA00035655"/>
    </source>
</evidence>
<comment type="subcellular location">
    <subcellularLocation>
        <location evidence="1">Cell inner membrane</location>
        <topology evidence="1">Multi-pass membrane protein</topology>
    </subcellularLocation>
</comment>
<dbReference type="AlphaFoldDB" id="A0A7V2B1I4"/>
<keyword evidence="2" id="KW-0813">Transport</keyword>
<feature type="transmembrane region" description="Helical" evidence="9">
    <location>
        <begin position="122"/>
        <end position="144"/>
    </location>
</feature>
<sequence>MLSWLSQPWPWYVAGPLIGLIVPLLLLLGGKSFGVSANLRHLCAAILPSRQDFFRYDWKSQGLWNLTFALGIVLGGLIASTLLASPDPYVHIAEATRTELAALGISDFRGLVPSEFMSWQGLLTPAGLVMIVLGGFLIGFGARYAGGCTSGHAIMGLADLQLPSLVATIGFFIGGLIATHLILPLLLN</sequence>
<feature type="transmembrane region" description="Helical" evidence="9">
    <location>
        <begin position="165"/>
        <end position="187"/>
    </location>
</feature>
<evidence type="ECO:0000256" key="9">
    <source>
        <dbReference type="SAM" id="Phobius"/>
    </source>
</evidence>
<proteinExistence type="inferred from homology"/>
<comment type="similarity">
    <text evidence="8">Belongs to the TsuA/YedE (TC 9.B.102) family.</text>
</comment>
<evidence type="ECO:0000256" key="3">
    <source>
        <dbReference type="ARBA" id="ARBA00022475"/>
    </source>
</evidence>
<keyword evidence="3" id="KW-1003">Cell membrane</keyword>
<keyword evidence="6 9" id="KW-1133">Transmembrane helix</keyword>
<dbReference type="GO" id="GO:0005886">
    <property type="term" value="C:plasma membrane"/>
    <property type="evidence" value="ECO:0007669"/>
    <property type="project" value="UniProtKB-SubCell"/>
</dbReference>
<evidence type="ECO:0000256" key="4">
    <source>
        <dbReference type="ARBA" id="ARBA00022519"/>
    </source>
</evidence>
<keyword evidence="7 9" id="KW-0472">Membrane</keyword>
<dbReference type="PANTHER" id="PTHR30574:SF1">
    <property type="entry name" value="SULPHUR TRANSPORT DOMAIN-CONTAINING PROTEIN"/>
    <property type="match status" value="1"/>
</dbReference>
<reference evidence="10" key="1">
    <citation type="journal article" date="2020" name="mSystems">
        <title>Genome- and Community-Level Interaction Insights into Carbon Utilization and Element Cycling Functions of Hydrothermarchaeota in Hydrothermal Sediment.</title>
        <authorList>
            <person name="Zhou Z."/>
            <person name="Liu Y."/>
            <person name="Xu W."/>
            <person name="Pan J."/>
            <person name="Luo Z.H."/>
            <person name="Li M."/>
        </authorList>
    </citation>
    <scope>NUCLEOTIDE SEQUENCE [LARGE SCALE GENOMIC DNA]</scope>
    <source>
        <strain evidence="10">SpSt-143</strain>
    </source>
</reference>
<dbReference type="InterPro" id="IPR007272">
    <property type="entry name" value="Sulf_transp_TsuA/YedE"/>
</dbReference>
<comment type="caution">
    <text evidence="10">The sequence shown here is derived from an EMBL/GenBank/DDBJ whole genome shotgun (WGS) entry which is preliminary data.</text>
</comment>
<gene>
    <name evidence="10" type="ORF">ENO59_08745</name>
</gene>
<feature type="transmembrane region" description="Helical" evidence="9">
    <location>
        <begin position="63"/>
        <end position="84"/>
    </location>
</feature>
<evidence type="ECO:0000313" key="10">
    <source>
        <dbReference type="EMBL" id="HER96588.1"/>
    </source>
</evidence>
<dbReference type="PANTHER" id="PTHR30574">
    <property type="entry name" value="INNER MEMBRANE PROTEIN YEDE"/>
    <property type="match status" value="1"/>
</dbReference>
<accession>A0A7V2B1I4</accession>
<evidence type="ECO:0000256" key="2">
    <source>
        <dbReference type="ARBA" id="ARBA00022448"/>
    </source>
</evidence>
<evidence type="ECO:0000256" key="6">
    <source>
        <dbReference type="ARBA" id="ARBA00022989"/>
    </source>
</evidence>
<dbReference type="EMBL" id="DSGB01000006">
    <property type="protein sequence ID" value="HER96588.1"/>
    <property type="molecule type" value="Genomic_DNA"/>
</dbReference>
<keyword evidence="4" id="KW-0997">Cell inner membrane</keyword>
<evidence type="ECO:0000256" key="7">
    <source>
        <dbReference type="ARBA" id="ARBA00023136"/>
    </source>
</evidence>
<feature type="transmembrane region" description="Helical" evidence="9">
    <location>
        <begin position="12"/>
        <end position="30"/>
    </location>
</feature>
<evidence type="ECO:0000256" key="5">
    <source>
        <dbReference type="ARBA" id="ARBA00022692"/>
    </source>
</evidence>
<protein>
    <submittedName>
        <fullName evidence="10">YeeE/YedE family protein</fullName>
    </submittedName>
</protein>
<dbReference type="Pfam" id="PF04143">
    <property type="entry name" value="Sulf_transp"/>
    <property type="match status" value="1"/>
</dbReference>
<name>A0A7V2B1I4_RHOMR</name>